<keyword evidence="1 4" id="KW-0963">Cytoplasm</keyword>
<comment type="subcellular location">
    <subcellularLocation>
        <location evidence="4">Cytoplasm</location>
    </subcellularLocation>
</comment>
<dbReference type="Pfam" id="PF04345">
    <property type="entry name" value="Chor_lyase"/>
    <property type="match status" value="1"/>
</dbReference>
<accession>W6MDM0</accession>
<dbReference type="GO" id="GO:0006744">
    <property type="term" value="P:ubiquinone biosynthetic process"/>
    <property type="evidence" value="ECO:0007669"/>
    <property type="project" value="UniProtKB-UniRule"/>
</dbReference>
<dbReference type="EMBL" id="CBTJ020000045">
    <property type="protein sequence ID" value="CDI03098.1"/>
    <property type="molecule type" value="Genomic_DNA"/>
</dbReference>
<comment type="pathway">
    <text evidence="4">Cofactor biosynthesis; ubiquinone biosynthesis.</text>
</comment>
<dbReference type="PANTHER" id="PTHR38683">
    <property type="entry name" value="CHORISMATE PYRUVATE-LYASE"/>
    <property type="match status" value="1"/>
</dbReference>
<feature type="binding site" evidence="4">
    <location>
        <position position="99"/>
    </location>
    <ligand>
        <name>substrate</name>
    </ligand>
</feature>
<dbReference type="AlphaFoldDB" id="W6MDM0"/>
<dbReference type="EC" id="4.1.3.40" evidence="4"/>
<gene>
    <name evidence="4 5" type="primary">ubiC</name>
    <name evidence="5" type="ORF">BN873_380080</name>
</gene>
<keyword evidence="6" id="KW-1185">Reference proteome</keyword>
<dbReference type="Gene3D" id="3.40.1410.10">
    <property type="entry name" value="Chorismate lyase-like"/>
    <property type="match status" value="1"/>
</dbReference>
<organism evidence="5 6">
    <name type="scientific">Candidatus Competibacter denitrificans Run_A_D11</name>
    <dbReference type="NCBI Taxonomy" id="1400863"/>
    <lineage>
        <taxon>Bacteria</taxon>
        <taxon>Pseudomonadati</taxon>
        <taxon>Pseudomonadota</taxon>
        <taxon>Gammaproteobacteria</taxon>
        <taxon>Candidatus Competibacteraceae</taxon>
        <taxon>Candidatus Competibacter</taxon>
    </lineage>
</organism>
<evidence type="ECO:0000256" key="3">
    <source>
        <dbReference type="ARBA" id="ARBA00023239"/>
    </source>
</evidence>
<dbReference type="GO" id="GO:0005829">
    <property type="term" value="C:cytosol"/>
    <property type="evidence" value="ECO:0007669"/>
    <property type="project" value="TreeGrafter"/>
</dbReference>
<comment type="caution">
    <text evidence="5">The sequence shown here is derived from an EMBL/GenBank/DDBJ whole genome shotgun (WGS) entry which is preliminary data.</text>
</comment>
<keyword evidence="3 4" id="KW-0456">Lyase</keyword>
<evidence type="ECO:0000256" key="1">
    <source>
        <dbReference type="ARBA" id="ARBA00022490"/>
    </source>
</evidence>
<dbReference type="HAMAP" id="MF_01632">
    <property type="entry name" value="UbiC"/>
    <property type="match status" value="1"/>
</dbReference>
<dbReference type="InterPro" id="IPR028978">
    <property type="entry name" value="Chorismate_lyase_/UTRA_dom_sf"/>
</dbReference>
<dbReference type="PANTHER" id="PTHR38683:SF1">
    <property type="entry name" value="CHORISMATE PYRUVATE-LYASE"/>
    <property type="match status" value="1"/>
</dbReference>
<proteinExistence type="inferred from homology"/>
<reference evidence="5" key="2">
    <citation type="submission" date="2014-03" db="EMBL/GenBank/DDBJ databases">
        <title>Candidatus Competibacter-lineage genomes retrieved from metagenomes reveal functional metabolic diversity.</title>
        <authorList>
            <person name="McIlroy S.J."/>
            <person name="Albertsen M."/>
            <person name="Andresen E.K."/>
            <person name="Saunders A.M."/>
            <person name="Kristiansen R."/>
            <person name="Stokholm-Bjerregaard M."/>
            <person name="Nielsen K.L."/>
            <person name="Nielsen P.H."/>
        </authorList>
    </citation>
    <scope>NUCLEOTIDE SEQUENCE</scope>
    <source>
        <strain evidence="5">Run_A_D11</strain>
    </source>
</reference>
<sequence>MRDTPSGLPAWLLDPGSLTQRLRCACAGTFRVRVLGQGWTRPSRDEAAALRLRGSVWAWTREVQLLCDEHPWVFARTLIPPQTLRGRGRRLTALGTKPLGAVLFADPRAQRGPVEITRIVAGQSLHQRAFAGFAESPQVIWGRRSVFRIDHDPLLVLELFLPTIPVSST</sequence>
<dbReference type="STRING" id="1400863.BN873_380080"/>
<evidence type="ECO:0000313" key="5">
    <source>
        <dbReference type="EMBL" id="CDI03098.1"/>
    </source>
</evidence>
<dbReference type="SUPFAM" id="SSF64288">
    <property type="entry name" value="Chorismate lyase-like"/>
    <property type="match status" value="1"/>
</dbReference>
<dbReference type="GO" id="GO:0042866">
    <property type="term" value="P:pyruvate biosynthetic process"/>
    <property type="evidence" value="ECO:0007669"/>
    <property type="project" value="UniProtKB-UniRule"/>
</dbReference>
<protein>
    <recommendedName>
        <fullName evidence="4">Probable chorismate pyruvate-lyase</fullName>
        <shortName evidence="4">CL</shortName>
        <shortName evidence="4">CPL</shortName>
        <ecNumber evidence="4">4.1.3.40</ecNumber>
    </recommendedName>
</protein>
<evidence type="ECO:0000256" key="2">
    <source>
        <dbReference type="ARBA" id="ARBA00022688"/>
    </source>
</evidence>
<evidence type="ECO:0000313" key="6">
    <source>
        <dbReference type="Proteomes" id="UP000035760"/>
    </source>
</evidence>
<evidence type="ECO:0000256" key="4">
    <source>
        <dbReference type="HAMAP-Rule" id="MF_01632"/>
    </source>
</evidence>
<feature type="binding site" evidence="4">
    <location>
        <position position="61"/>
    </location>
    <ligand>
        <name>substrate</name>
    </ligand>
</feature>
<comment type="catalytic activity">
    <reaction evidence="4">
        <text>chorismate = 4-hydroxybenzoate + pyruvate</text>
        <dbReference type="Rhea" id="RHEA:16505"/>
        <dbReference type="ChEBI" id="CHEBI:15361"/>
        <dbReference type="ChEBI" id="CHEBI:17879"/>
        <dbReference type="ChEBI" id="CHEBI:29748"/>
        <dbReference type="EC" id="4.1.3.40"/>
    </reaction>
</comment>
<dbReference type="Proteomes" id="UP000035760">
    <property type="component" value="Unassembled WGS sequence"/>
</dbReference>
<comment type="similarity">
    <text evidence="4">Belongs to the UbiC family.</text>
</comment>
<dbReference type="UniPathway" id="UPA00232"/>
<dbReference type="GO" id="GO:0008813">
    <property type="term" value="F:chorismate lyase activity"/>
    <property type="evidence" value="ECO:0007669"/>
    <property type="project" value="UniProtKB-UniRule"/>
</dbReference>
<reference evidence="5" key="1">
    <citation type="submission" date="2013-07" db="EMBL/GenBank/DDBJ databases">
        <authorList>
            <person name="McIlroy S."/>
        </authorList>
    </citation>
    <scope>NUCLEOTIDE SEQUENCE [LARGE SCALE GENOMIC DNA]</scope>
    <source>
        <strain evidence="5">Run_A_D11</strain>
    </source>
</reference>
<comment type="function">
    <text evidence="4">Removes the pyruvyl group from chorismate, with concomitant aromatization of the ring, to provide 4-hydroxybenzoate (4HB) for the ubiquinone pathway.</text>
</comment>
<dbReference type="InterPro" id="IPR007440">
    <property type="entry name" value="Chorismate--pyruvate_lyase"/>
</dbReference>
<feature type="binding site" evidence="4">
    <location>
        <position position="158"/>
    </location>
    <ligand>
        <name>substrate</name>
    </ligand>
</feature>
<keyword evidence="4" id="KW-0670">Pyruvate</keyword>
<keyword evidence="2 4" id="KW-0831">Ubiquinone biosynthesis</keyword>
<comment type="caution">
    <text evidence="4">Lacks conserved residue(s) required for the propagation of feature annotation.</text>
</comment>
<name>W6MDM0_9GAMM</name>